<dbReference type="Proteomes" id="UP001469553">
    <property type="component" value="Unassembled WGS sequence"/>
</dbReference>
<gene>
    <name evidence="1" type="ORF">AMECASPLE_036504</name>
</gene>
<proteinExistence type="predicted"/>
<reference evidence="1 2" key="1">
    <citation type="submission" date="2021-06" db="EMBL/GenBank/DDBJ databases">
        <authorList>
            <person name="Palmer J.M."/>
        </authorList>
    </citation>
    <scope>NUCLEOTIDE SEQUENCE [LARGE SCALE GENOMIC DNA]</scope>
    <source>
        <strain evidence="1 2">AS_MEX2019</strain>
        <tissue evidence="1">Muscle</tissue>
    </source>
</reference>
<keyword evidence="2" id="KW-1185">Reference proteome</keyword>
<accession>A0ABV1A3V4</accession>
<evidence type="ECO:0000313" key="2">
    <source>
        <dbReference type="Proteomes" id="UP001469553"/>
    </source>
</evidence>
<dbReference type="EMBL" id="JAHRIP010081048">
    <property type="protein sequence ID" value="MEQ2312936.1"/>
    <property type="molecule type" value="Genomic_DNA"/>
</dbReference>
<name>A0ABV1A3V4_9TELE</name>
<organism evidence="1 2">
    <name type="scientific">Ameca splendens</name>
    <dbReference type="NCBI Taxonomy" id="208324"/>
    <lineage>
        <taxon>Eukaryota</taxon>
        <taxon>Metazoa</taxon>
        <taxon>Chordata</taxon>
        <taxon>Craniata</taxon>
        <taxon>Vertebrata</taxon>
        <taxon>Euteleostomi</taxon>
        <taxon>Actinopterygii</taxon>
        <taxon>Neopterygii</taxon>
        <taxon>Teleostei</taxon>
        <taxon>Neoteleostei</taxon>
        <taxon>Acanthomorphata</taxon>
        <taxon>Ovalentaria</taxon>
        <taxon>Atherinomorphae</taxon>
        <taxon>Cyprinodontiformes</taxon>
        <taxon>Goodeidae</taxon>
        <taxon>Ameca</taxon>
    </lineage>
</organism>
<evidence type="ECO:0000313" key="1">
    <source>
        <dbReference type="EMBL" id="MEQ2312936.1"/>
    </source>
</evidence>
<protein>
    <submittedName>
        <fullName evidence="1">Uncharacterized protein</fullName>
    </submittedName>
</protein>
<sequence>MFHSFVSSCLDNGNALFIGLDKSSFLPQSHTKCCGQTTDMFQQASPVFRVCFKILTLKCRALNSQASDYLSNLLRNCSAARCLQSESFRGPDFRPRGTEPFGLRQQGCGTVHHHDFVVF</sequence>
<comment type="caution">
    <text evidence="1">The sequence shown here is derived from an EMBL/GenBank/DDBJ whole genome shotgun (WGS) entry which is preliminary data.</text>
</comment>